<dbReference type="GO" id="GO:0003677">
    <property type="term" value="F:DNA binding"/>
    <property type="evidence" value="ECO:0007669"/>
    <property type="project" value="UniProtKB-KW"/>
</dbReference>
<dbReference type="NCBIfam" id="TIGR02937">
    <property type="entry name" value="sigma70-ECF"/>
    <property type="match status" value="1"/>
</dbReference>
<dbReference type="AlphaFoldDB" id="A0A1H2KTJ5"/>
<dbReference type="InterPro" id="IPR014284">
    <property type="entry name" value="RNA_pol_sigma-70_dom"/>
</dbReference>
<dbReference type="PANTHER" id="PTHR43133">
    <property type="entry name" value="RNA POLYMERASE ECF-TYPE SIGMA FACTO"/>
    <property type="match status" value="1"/>
</dbReference>
<dbReference type="InterPro" id="IPR039425">
    <property type="entry name" value="RNA_pol_sigma-70-like"/>
</dbReference>
<name>A0A1H2KTJ5_9ACTN</name>
<accession>A0A1H2KTJ5</accession>
<keyword evidence="3" id="KW-0731">Sigma factor</keyword>
<gene>
    <name evidence="8" type="ORF">SAMN04488563_4265</name>
</gene>
<dbReference type="Pfam" id="PF08281">
    <property type="entry name" value="Sigma70_r4_2"/>
    <property type="match status" value="1"/>
</dbReference>
<comment type="similarity">
    <text evidence="1">Belongs to the sigma-70 factor family. ECF subfamily.</text>
</comment>
<sequence>MRNDGFDEFVARWSGRMLRSAYLLTGDRGLAEDLVQDVYERLYVAWPRVVDPAAYAHRALTRQAMNRWRTRSRRPVEAALGAEHDPPDHRADATEALNERAVVVSALRTLPARQRAVVVLRFFADLSEADTAAAMGCSVGTVKSQTSRALARLRTALPAIDDTRVPSEERS</sequence>
<dbReference type="InterPro" id="IPR036388">
    <property type="entry name" value="WH-like_DNA-bd_sf"/>
</dbReference>
<dbReference type="InterPro" id="IPR007627">
    <property type="entry name" value="RNA_pol_sigma70_r2"/>
</dbReference>
<keyword evidence="9" id="KW-1185">Reference proteome</keyword>
<evidence type="ECO:0000259" key="6">
    <source>
        <dbReference type="Pfam" id="PF04542"/>
    </source>
</evidence>
<evidence type="ECO:0000313" key="8">
    <source>
        <dbReference type="EMBL" id="SDU71942.1"/>
    </source>
</evidence>
<keyword evidence="5" id="KW-0804">Transcription</keyword>
<dbReference type="NCBIfam" id="TIGR02983">
    <property type="entry name" value="SigE-fam_strep"/>
    <property type="match status" value="1"/>
</dbReference>
<dbReference type="InterPro" id="IPR013325">
    <property type="entry name" value="RNA_pol_sigma_r2"/>
</dbReference>
<keyword evidence="2" id="KW-0805">Transcription regulation</keyword>
<dbReference type="SUPFAM" id="SSF88659">
    <property type="entry name" value="Sigma3 and sigma4 domains of RNA polymerase sigma factors"/>
    <property type="match status" value="1"/>
</dbReference>
<evidence type="ECO:0000256" key="5">
    <source>
        <dbReference type="ARBA" id="ARBA00023163"/>
    </source>
</evidence>
<dbReference type="RefSeq" id="WP_197683231.1">
    <property type="nucleotide sequence ID" value="NZ_KQ061226.1"/>
</dbReference>
<dbReference type="InterPro" id="IPR013249">
    <property type="entry name" value="RNA_pol_sigma70_r4_t2"/>
</dbReference>
<dbReference type="GO" id="GO:0006352">
    <property type="term" value="P:DNA-templated transcription initiation"/>
    <property type="evidence" value="ECO:0007669"/>
    <property type="project" value="InterPro"/>
</dbReference>
<dbReference type="InterPro" id="IPR013324">
    <property type="entry name" value="RNA_pol_sigma_r3/r4-like"/>
</dbReference>
<dbReference type="Pfam" id="PF04542">
    <property type="entry name" value="Sigma70_r2"/>
    <property type="match status" value="1"/>
</dbReference>
<feature type="domain" description="RNA polymerase sigma-70 region 2" evidence="6">
    <location>
        <begin position="10"/>
        <end position="74"/>
    </location>
</feature>
<dbReference type="SUPFAM" id="SSF88946">
    <property type="entry name" value="Sigma2 domain of RNA polymerase sigma factors"/>
    <property type="match status" value="1"/>
</dbReference>
<organism evidence="8 9">
    <name type="scientific">Jiangella alkaliphila</name>
    <dbReference type="NCBI Taxonomy" id="419479"/>
    <lineage>
        <taxon>Bacteria</taxon>
        <taxon>Bacillati</taxon>
        <taxon>Actinomycetota</taxon>
        <taxon>Actinomycetes</taxon>
        <taxon>Jiangellales</taxon>
        <taxon>Jiangellaceae</taxon>
        <taxon>Jiangella</taxon>
    </lineage>
</organism>
<dbReference type="InterPro" id="IPR014325">
    <property type="entry name" value="RNA_pol_sigma-E_actinobac"/>
</dbReference>
<evidence type="ECO:0000259" key="7">
    <source>
        <dbReference type="Pfam" id="PF08281"/>
    </source>
</evidence>
<evidence type="ECO:0000256" key="2">
    <source>
        <dbReference type="ARBA" id="ARBA00023015"/>
    </source>
</evidence>
<protein>
    <submittedName>
        <fullName evidence="8">RNA polymerase sigma-70 factor, sigma-E family</fullName>
    </submittedName>
</protein>
<feature type="domain" description="RNA polymerase sigma factor 70 region 4 type 2" evidence="7">
    <location>
        <begin position="103"/>
        <end position="153"/>
    </location>
</feature>
<evidence type="ECO:0000256" key="1">
    <source>
        <dbReference type="ARBA" id="ARBA00010641"/>
    </source>
</evidence>
<reference evidence="9" key="1">
    <citation type="submission" date="2016-10" db="EMBL/GenBank/DDBJ databases">
        <authorList>
            <person name="Varghese N."/>
            <person name="Submissions S."/>
        </authorList>
    </citation>
    <scope>NUCLEOTIDE SEQUENCE [LARGE SCALE GENOMIC DNA]</scope>
    <source>
        <strain evidence="9">DSM 45079</strain>
    </source>
</reference>
<dbReference type="CDD" id="cd06171">
    <property type="entry name" value="Sigma70_r4"/>
    <property type="match status" value="1"/>
</dbReference>
<dbReference type="Proteomes" id="UP000182977">
    <property type="component" value="Chromosome I"/>
</dbReference>
<dbReference type="PANTHER" id="PTHR43133:SF50">
    <property type="entry name" value="ECF RNA POLYMERASE SIGMA FACTOR SIGM"/>
    <property type="match status" value="1"/>
</dbReference>
<keyword evidence="4" id="KW-0238">DNA-binding</keyword>
<evidence type="ECO:0000256" key="4">
    <source>
        <dbReference type="ARBA" id="ARBA00023125"/>
    </source>
</evidence>
<evidence type="ECO:0000256" key="3">
    <source>
        <dbReference type="ARBA" id="ARBA00023082"/>
    </source>
</evidence>
<proteinExistence type="inferred from homology"/>
<dbReference type="GO" id="GO:0016987">
    <property type="term" value="F:sigma factor activity"/>
    <property type="evidence" value="ECO:0007669"/>
    <property type="project" value="UniProtKB-KW"/>
</dbReference>
<dbReference type="STRING" id="419479.SAMN04488563_4265"/>
<dbReference type="Gene3D" id="1.10.10.10">
    <property type="entry name" value="Winged helix-like DNA-binding domain superfamily/Winged helix DNA-binding domain"/>
    <property type="match status" value="1"/>
</dbReference>
<dbReference type="Gene3D" id="1.10.1740.10">
    <property type="match status" value="1"/>
</dbReference>
<evidence type="ECO:0000313" key="9">
    <source>
        <dbReference type="Proteomes" id="UP000182977"/>
    </source>
</evidence>
<dbReference type="EMBL" id="LT629791">
    <property type="protein sequence ID" value="SDU71942.1"/>
    <property type="molecule type" value="Genomic_DNA"/>
</dbReference>